<feature type="region of interest" description="Disordered" evidence="5">
    <location>
        <begin position="101"/>
        <end position="123"/>
    </location>
</feature>
<dbReference type="PROSITE" id="PS51123">
    <property type="entry name" value="OMPA_2"/>
    <property type="match status" value="1"/>
</dbReference>
<keyword evidence="3" id="KW-0998">Cell outer membrane</keyword>
<protein>
    <recommendedName>
        <fullName evidence="6">OmpA-like domain-containing protein</fullName>
    </recommendedName>
</protein>
<evidence type="ECO:0000259" key="6">
    <source>
        <dbReference type="PROSITE" id="PS51123"/>
    </source>
</evidence>
<sequence>MNIFLAIPQWMRVAAGAAIVAGVGLVASEQTGSNMVSRLETRAERVIAENGAGGEGGIRADFTTTNGWLTRHPTLRGGTDLPDDVRTRVARAVAAIPGVGGTHWEAGKRREPEQTEPIPEPGPFHCQRDVEQLLSVRVIRFGQGSAEIAPASGVLLDEVAAALKPCRGSIVAIIGHSDAVGDAAINLQLSRDRASAVRDALMERGIPGASMRATGVGSQQPIEGLEPEDPANRRIEFSVIEVAPLAPTPIDLPGAW</sequence>
<evidence type="ECO:0000313" key="8">
    <source>
        <dbReference type="Proteomes" id="UP000612349"/>
    </source>
</evidence>
<dbReference type="PANTHER" id="PTHR30329">
    <property type="entry name" value="STATOR ELEMENT OF FLAGELLAR MOTOR COMPLEX"/>
    <property type="match status" value="1"/>
</dbReference>
<dbReference type="RefSeq" id="WP_066775441.1">
    <property type="nucleotide sequence ID" value="NZ_BMIP01000002.1"/>
</dbReference>
<dbReference type="SUPFAM" id="SSF103088">
    <property type="entry name" value="OmpA-like"/>
    <property type="match status" value="1"/>
</dbReference>
<dbReference type="InterPro" id="IPR006665">
    <property type="entry name" value="OmpA-like"/>
</dbReference>
<dbReference type="Gene3D" id="3.30.1330.60">
    <property type="entry name" value="OmpA-like domain"/>
    <property type="match status" value="1"/>
</dbReference>
<dbReference type="GO" id="GO:0009279">
    <property type="term" value="C:cell outer membrane"/>
    <property type="evidence" value="ECO:0007669"/>
    <property type="project" value="UniProtKB-SubCell"/>
</dbReference>
<evidence type="ECO:0000256" key="3">
    <source>
        <dbReference type="ARBA" id="ARBA00023237"/>
    </source>
</evidence>
<dbReference type="InterPro" id="IPR050330">
    <property type="entry name" value="Bact_OuterMem_StrucFunc"/>
</dbReference>
<evidence type="ECO:0000256" key="1">
    <source>
        <dbReference type="ARBA" id="ARBA00004442"/>
    </source>
</evidence>
<reference evidence="7" key="1">
    <citation type="journal article" date="2014" name="Int. J. Syst. Evol. Microbiol.">
        <title>Complete genome sequence of Corynebacterium casei LMG S-19264T (=DSM 44701T), isolated from a smear-ripened cheese.</title>
        <authorList>
            <consortium name="US DOE Joint Genome Institute (JGI-PGF)"/>
            <person name="Walter F."/>
            <person name="Albersmeier A."/>
            <person name="Kalinowski J."/>
            <person name="Ruckert C."/>
        </authorList>
    </citation>
    <scope>NUCLEOTIDE SEQUENCE</scope>
    <source>
        <strain evidence="7">CGMCC 1.15360</strain>
    </source>
</reference>
<dbReference type="Proteomes" id="UP000612349">
    <property type="component" value="Unassembled WGS sequence"/>
</dbReference>
<keyword evidence="2 4" id="KW-0472">Membrane</keyword>
<dbReference type="InterPro" id="IPR036737">
    <property type="entry name" value="OmpA-like_sf"/>
</dbReference>
<gene>
    <name evidence="7" type="ORF">GCM10010990_13540</name>
</gene>
<keyword evidence="8" id="KW-1185">Reference proteome</keyword>
<feature type="domain" description="OmpA-like" evidence="6">
    <location>
        <begin position="128"/>
        <end position="243"/>
    </location>
</feature>
<dbReference type="AlphaFoldDB" id="A0A917DSA6"/>
<proteinExistence type="predicted"/>
<evidence type="ECO:0000256" key="2">
    <source>
        <dbReference type="ARBA" id="ARBA00023136"/>
    </source>
</evidence>
<reference evidence="7" key="2">
    <citation type="submission" date="2020-09" db="EMBL/GenBank/DDBJ databases">
        <authorList>
            <person name="Sun Q."/>
            <person name="Zhou Y."/>
        </authorList>
    </citation>
    <scope>NUCLEOTIDE SEQUENCE</scope>
    <source>
        <strain evidence="7">CGMCC 1.15360</strain>
    </source>
</reference>
<comment type="subcellular location">
    <subcellularLocation>
        <location evidence="1">Cell outer membrane</location>
    </subcellularLocation>
</comment>
<dbReference type="EMBL" id="BMIP01000002">
    <property type="protein sequence ID" value="GGD65330.1"/>
    <property type="molecule type" value="Genomic_DNA"/>
</dbReference>
<dbReference type="PANTHER" id="PTHR30329:SF21">
    <property type="entry name" value="LIPOPROTEIN YIAD-RELATED"/>
    <property type="match status" value="1"/>
</dbReference>
<name>A0A917DSA6_9SPHN</name>
<organism evidence="7 8">
    <name type="scientific">Croceicoccus mobilis</name>
    <dbReference type="NCBI Taxonomy" id="1703339"/>
    <lineage>
        <taxon>Bacteria</taxon>
        <taxon>Pseudomonadati</taxon>
        <taxon>Pseudomonadota</taxon>
        <taxon>Alphaproteobacteria</taxon>
        <taxon>Sphingomonadales</taxon>
        <taxon>Erythrobacteraceae</taxon>
        <taxon>Croceicoccus</taxon>
    </lineage>
</organism>
<evidence type="ECO:0000256" key="5">
    <source>
        <dbReference type="SAM" id="MobiDB-lite"/>
    </source>
</evidence>
<dbReference type="OrthoDB" id="9814546at2"/>
<evidence type="ECO:0000313" key="7">
    <source>
        <dbReference type="EMBL" id="GGD65330.1"/>
    </source>
</evidence>
<accession>A0A917DSA6</accession>
<dbReference type="CDD" id="cd07185">
    <property type="entry name" value="OmpA_C-like"/>
    <property type="match status" value="1"/>
</dbReference>
<comment type="caution">
    <text evidence="7">The sequence shown here is derived from an EMBL/GenBank/DDBJ whole genome shotgun (WGS) entry which is preliminary data.</text>
</comment>
<dbReference type="InterPro" id="IPR006664">
    <property type="entry name" value="OMP_bac"/>
</dbReference>
<dbReference type="Pfam" id="PF00691">
    <property type="entry name" value="OmpA"/>
    <property type="match status" value="1"/>
</dbReference>
<evidence type="ECO:0000256" key="4">
    <source>
        <dbReference type="PROSITE-ProRule" id="PRU00473"/>
    </source>
</evidence>
<dbReference type="PRINTS" id="PR01021">
    <property type="entry name" value="OMPADOMAIN"/>
</dbReference>